<feature type="transmembrane region" description="Helical" evidence="7">
    <location>
        <begin position="98"/>
        <end position="115"/>
    </location>
</feature>
<evidence type="ECO:0000256" key="3">
    <source>
        <dbReference type="ARBA" id="ARBA00022475"/>
    </source>
</evidence>
<feature type="transmembrane region" description="Helical" evidence="7">
    <location>
        <begin position="182"/>
        <end position="201"/>
    </location>
</feature>
<dbReference type="PANTHER" id="PTHR32322:SF18">
    <property type="entry name" value="S-ADENOSYLMETHIONINE_S-ADENOSYLHOMOCYSTEINE TRANSPORTER"/>
    <property type="match status" value="1"/>
</dbReference>
<feature type="transmembrane region" description="Helical" evidence="7">
    <location>
        <begin position="151"/>
        <end position="170"/>
    </location>
</feature>
<dbReference type="PANTHER" id="PTHR32322">
    <property type="entry name" value="INNER MEMBRANE TRANSPORTER"/>
    <property type="match status" value="1"/>
</dbReference>
<evidence type="ECO:0000256" key="1">
    <source>
        <dbReference type="ARBA" id="ARBA00004651"/>
    </source>
</evidence>
<evidence type="ECO:0000256" key="2">
    <source>
        <dbReference type="ARBA" id="ARBA00007362"/>
    </source>
</evidence>
<reference evidence="9 10" key="1">
    <citation type="submission" date="2018-08" db="EMBL/GenBank/DDBJ databases">
        <title>Murine metabolic-syndrome-specific gut microbial biobank.</title>
        <authorList>
            <person name="Liu C."/>
        </authorList>
    </citation>
    <scope>NUCLEOTIDE SEQUENCE [LARGE SCALE GENOMIC DNA]</scope>
    <source>
        <strain evidence="9 10">583</strain>
    </source>
</reference>
<dbReference type="SUPFAM" id="SSF103481">
    <property type="entry name" value="Multidrug resistance efflux transporter EmrE"/>
    <property type="match status" value="2"/>
</dbReference>
<keyword evidence="6 7" id="KW-0472">Membrane</keyword>
<feature type="domain" description="EamA" evidence="8">
    <location>
        <begin position="152"/>
        <end position="294"/>
    </location>
</feature>
<name>A0A845R143_9CLOT</name>
<keyword evidence="10" id="KW-1185">Reference proteome</keyword>
<dbReference type="Pfam" id="PF00892">
    <property type="entry name" value="EamA"/>
    <property type="match status" value="2"/>
</dbReference>
<proteinExistence type="inferred from homology"/>
<dbReference type="OrthoDB" id="37139at2"/>
<dbReference type="Gene3D" id="1.10.3730.20">
    <property type="match status" value="1"/>
</dbReference>
<evidence type="ECO:0000256" key="5">
    <source>
        <dbReference type="ARBA" id="ARBA00022989"/>
    </source>
</evidence>
<dbReference type="AlphaFoldDB" id="A0A845R143"/>
<dbReference type="GO" id="GO:0005886">
    <property type="term" value="C:plasma membrane"/>
    <property type="evidence" value="ECO:0007669"/>
    <property type="project" value="UniProtKB-SubCell"/>
</dbReference>
<accession>A0A845R143</accession>
<evidence type="ECO:0000256" key="7">
    <source>
        <dbReference type="SAM" id="Phobius"/>
    </source>
</evidence>
<feature type="transmembrane region" description="Helical" evidence="7">
    <location>
        <begin position="254"/>
        <end position="271"/>
    </location>
</feature>
<dbReference type="RefSeq" id="WP_160198438.1">
    <property type="nucleotide sequence ID" value="NZ_QXXA01000017.1"/>
</dbReference>
<gene>
    <name evidence="9" type="ORF">D3Z33_14020</name>
</gene>
<organism evidence="9 10">
    <name type="scientific">Senegalia massiliensis</name>
    <dbReference type="NCBI Taxonomy" id="1720316"/>
    <lineage>
        <taxon>Bacteria</taxon>
        <taxon>Bacillati</taxon>
        <taxon>Bacillota</taxon>
        <taxon>Clostridia</taxon>
        <taxon>Eubacteriales</taxon>
        <taxon>Clostridiaceae</taxon>
        <taxon>Senegalia</taxon>
    </lineage>
</organism>
<keyword evidence="5 7" id="KW-1133">Transmembrane helix</keyword>
<comment type="similarity">
    <text evidence="2">Belongs to the EamA transporter family.</text>
</comment>
<evidence type="ECO:0000313" key="9">
    <source>
        <dbReference type="EMBL" id="NBI07974.1"/>
    </source>
</evidence>
<evidence type="ECO:0000259" key="8">
    <source>
        <dbReference type="Pfam" id="PF00892"/>
    </source>
</evidence>
<evidence type="ECO:0000256" key="6">
    <source>
        <dbReference type="ARBA" id="ARBA00023136"/>
    </source>
</evidence>
<keyword evidence="3" id="KW-1003">Cell membrane</keyword>
<comment type="subcellular location">
    <subcellularLocation>
        <location evidence="1">Cell membrane</location>
        <topology evidence="1">Multi-pass membrane protein</topology>
    </subcellularLocation>
</comment>
<feature type="transmembrane region" description="Helical" evidence="7">
    <location>
        <begin position="70"/>
        <end position="92"/>
    </location>
</feature>
<comment type="caution">
    <text evidence="9">The sequence shown here is derived from an EMBL/GenBank/DDBJ whole genome shotgun (WGS) entry which is preliminary data.</text>
</comment>
<feature type="domain" description="EamA" evidence="8">
    <location>
        <begin position="7"/>
        <end position="139"/>
    </location>
</feature>
<dbReference type="EMBL" id="QXXA01000017">
    <property type="protein sequence ID" value="NBI07974.1"/>
    <property type="molecule type" value="Genomic_DNA"/>
</dbReference>
<evidence type="ECO:0000256" key="4">
    <source>
        <dbReference type="ARBA" id="ARBA00022692"/>
    </source>
</evidence>
<dbReference type="Proteomes" id="UP000467132">
    <property type="component" value="Unassembled WGS sequence"/>
</dbReference>
<dbReference type="InterPro" id="IPR000620">
    <property type="entry name" value="EamA_dom"/>
</dbReference>
<protein>
    <submittedName>
        <fullName evidence="9">DMT family transporter</fullName>
    </submittedName>
</protein>
<evidence type="ECO:0000313" key="10">
    <source>
        <dbReference type="Proteomes" id="UP000467132"/>
    </source>
</evidence>
<feature type="transmembrane region" description="Helical" evidence="7">
    <location>
        <begin position="37"/>
        <end position="58"/>
    </location>
</feature>
<keyword evidence="4 7" id="KW-0812">Transmembrane</keyword>
<dbReference type="InterPro" id="IPR037185">
    <property type="entry name" value="EmrE-like"/>
</dbReference>
<feature type="transmembrane region" description="Helical" evidence="7">
    <location>
        <begin position="221"/>
        <end position="242"/>
    </location>
</feature>
<dbReference type="InterPro" id="IPR050638">
    <property type="entry name" value="AA-Vitamin_Transporters"/>
</dbReference>
<feature type="transmembrane region" description="Helical" evidence="7">
    <location>
        <begin position="277"/>
        <end position="295"/>
    </location>
</feature>
<feature type="transmembrane region" description="Helical" evidence="7">
    <location>
        <begin position="7"/>
        <end position="25"/>
    </location>
</feature>
<sequence>MIKNKIVYLAAVIFSIITGLSYFFNKVALETSEPIDILAHRFTSAFLGLLIGILFGFIKVNLTKEKIKKILPLALFNPLLYFGLQTTGLQYATSVEGGILLASSPIFTLLLASYFLKEKSTLSQKIFIILSVSGVVYITIMKGVTFDFNNILGVVLLLLSAISIASYNVVGRVLNKNFSNMEISFVMISISFIIYNIIAIVKHIMSNDLLNYFTPFTNIDFTISVVYLGVLSSLVSSLINNYVLSNIEASKMSVFANLATVISIFAGVIFLNEHLYYYHIIGSIFIIGGVLGVNFSESIKFKIVKFNKGTDY</sequence>
<feature type="transmembrane region" description="Helical" evidence="7">
    <location>
        <begin position="127"/>
        <end position="145"/>
    </location>
</feature>